<name>A0ABD3AJ28_9GENT</name>
<dbReference type="Proteomes" id="UP001630127">
    <property type="component" value="Unassembled WGS sequence"/>
</dbReference>
<dbReference type="InterPro" id="IPR000008">
    <property type="entry name" value="C2_dom"/>
</dbReference>
<evidence type="ECO:0000313" key="3">
    <source>
        <dbReference type="Proteomes" id="UP001630127"/>
    </source>
</evidence>
<dbReference type="AlphaFoldDB" id="A0ABD3AJ28"/>
<proteinExistence type="predicted"/>
<reference evidence="2 3" key="1">
    <citation type="submission" date="2024-11" db="EMBL/GenBank/DDBJ databases">
        <title>A near-complete genome assembly of Cinchona calisaya.</title>
        <authorList>
            <person name="Lian D.C."/>
            <person name="Zhao X.W."/>
            <person name="Wei L."/>
        </authorList>
    </citation>
    <scope>NUCLEOTIDE SEQUENCE [LARGE SCALE GENOMIC DNA]</scope>
    <source>
        <tissue evidence="2">Nenye</tissue>
    </source>
</reference>
<dbReference type="InterPro" id="IPR035892">
    <property type="entry name" value="C2_domain_sf"/>
</dbReference>
<dbReference type="PANTHER" id="PTHR31425:SF48">
    <property type="entry name" value="MULTIPLE C2 DOMAIN AND TRANSMEMBRANE REGION PROTEIN 10"/>
    <property type="match status" value="1"/>
</dbReference>
<protein>
    <recommendedName>
        <fullName evidence="1">C2 domain-containing protein</fullName>
    </recommendedName>
</protein>
<evidence type="ECO:0000313" key="2">
    <source>
        <dbReference type="EMBL" id="KAL3531167.1"/>
    </source>
</evidence>
<dbReference type="Pfam" id="PF00168">
    <property type="entry name" value="C2"/>
    <property type="match status" value="1"/>
</dbReference>
<gene>
    <name evidence="2" type="ORF">ACH5RR_010489</name>
</gene>
<accession>A0ABD3AJ28</accession>
<dbReference type="EMBL" id="JBJUIK010000004">
    <property type="protein sequence ID" value="KAL3531167.1"/>
    <property type="molecule type" value="Genomic_DNA"/>
</dbReference>
<evidence type="ECO:0000259" key="1">
    <source>
        <dbReference type="Pfam" id="PF00168"/>
    </source>
</evidence>
<dbReference type="PANTHER" id="PTHR31425">
    <property type="entry name" value="PHOSPHORIBOSYLANTHRANILATE TRANSFERASE ISOFORM 1"/>
    <property type="match status" value="1"/>
</dbReference>
<organism evidence="2 3">
    <name type="scientific">Cinchona calisaya</name>
    <dbReference type="NCBI Taxonomy" id="153742"/>
    <lineage>
        <taxon>Eukaryota</taxon>
        <taxon>Viridiplantae</taxon>
        <taxon>Streptophyta</taxon>
        <taxon>Embryophyta</taxon>
        <taxon>Tracheophyta</taxon>
        <taxon>Spermatophyta</taxon>
        <taxon>Magnoliopsida</taxon>
        <taxon>eudicotyledons</taxon>
        <taxon>Gunneridae</taxon>
        <taxon>Pentapetalae</taxon>
        <taxon>asterids</taxon>
        <taxon>lamiids</taxon>
        <taxon>Gentianales</taxon>
        <taxon>Rubiaceae</taxon>
        <taxon>Cinchonoideae</taxon>
        <taxon>Cinchoneae</taxon>
        <taxon>Cinchona</taxon>
    </lineage>
</organism>
<comment type="caution">
    <text evidence="2">The sequence shown here is derived from an EMBL/GenBank/DDBJ whole genome shotgun (WGS) entry which is preliminary data.</text>
</comment>
<dbReference type="SUPFAM" id="SSF49562">
    <property type="entry name" value="C2 domain (Calcium/lipid-binding domain, CaLB)"/>
    <property type="match status" value="1"/>
</dbReference>
<dbReference type="Gene3D" id="2.60.40.150">
    <property type="entry name" value="C2 domain"/>
    <property type="match status" value="1"/>
</dbReference>
<keyword evidence="3" id="KW-1185">Reference proteome</keyword>
<sequence>MGNELTGMVIVKRLGKYGHKWVRTRTVVDSLSPKWNEQYTWEVFDLCTGITIEVFDNARVDKKTAVAAATRDSWVVGDNTKNN</sequence>
<feature type="domain" description="C2" evidence="1">
    <location>
        <begin position="10"/>
        <end position="67"/>
    </location>
</feature>
<dbReference type="InterPro" id="IPR047259">
    <property type="entry name" value="QUIRKY-like"/>
</dbReference>